<reference evidence="1 2" key="1">
    <citation type="submission" date="2021-07" db="EMBL/GenBank/DDBJ databases">
        <authorList>
            <person name="So Y."/>
        </authorList>
    </citation>
    <scope>NUCLEOTIDE SEQUENCE [LARGE SCALE GENOMIC DNA]</scope>
    <source>
        <strain evidence="1 2">HJA6</strain>
    </source>
</reference>
<comment type="caution">
    <text evidence="1">The sequence shown here is derived from an EMBL/GenBank/DDBJ whole genome shotgun (WGS) entry which is preliminary data.</text>
</comment>
<dbReference type="Gene3D" id="2.115.10.20">
    <property type="entry name" value="Glycosyl hydrolase domain, family 43"/>
    <property type="match status" value="1"/>
</dbReference>
<dbReference type="RefSeq" id="WP_219762335.1">
    <property type="nucleotide sequence ID" value="NZ_JAHYBZ010000002.1"/>
</dbReference>
<dbReference type="Proteomes" id="UP001196565">
    <property type="component" value="Unassembled WGS sequence"/>
</dbReference>
<keyword evidence="2" id="KW-1185">Reference proteome</keyword>
<sequence>MTSYRVTRLPANPVIVPGMDARMGSNIQGPSVIRVPDWVKDPLGRYYCYFADHKGDYIRLAYADAPEGPWQVHGPGSLALPESLFPTVSPPVPADIASGDRLPGSAPDGTPGIPDPMEDATHPHIASPDVHVDDAKRRIVMYFHGLAGFRTQRSRVALSEDGLRFQALPDLLGPSYFRVFQHGGWSYALAMPGIVFRSKNGLTGFERGPTLFPGTQRHTALRLRGDTLEVFWTRVGDTPESILLSTVDLSGDWMGWRAEGEAVVLRPETDWEGAGLPLERSWRGAINHPVNQLRDPCILEDDGRVLLYYAVQGEAGIAVAELTPGS</sequence>
<evidence type="ECO:0000313" key="2">
    <source>
        <dbReference type="Proteomes" id="UP001196565"/>
    </source>
</evidence>
<gene>
    <name evidence="1" type="ORF">KPL78_07830</name>
</gene>
<accession>A0ABS7A612</accession>
<dbReference type="SUPFAM" id="SSF75005">
    <property type="entry name" value="Arabinanase/levansucrase/invertase"/>
    <property type="match status" value="1"/>
</dbReference>
<evidence type="ECO:0000313" key="1">
    <source>
        <dbReference type="EMBL" id="MBW6397747.1"/>
    </source>
</evidence>
<protein>
    <submittedName>
        <fullName evidence="1">Uncharacterized protein</fullName>
    </submittedName>
</protein>
<dbReference type="EMBL" id="JAHYBZ010000002">
    <property type="protein sequence ID" value="MBW6397747.1"/>
    <property type="molecule type" value="Genomic_DNA"/>
</dbReference>
<name>A0ABS7A612_9PROT</name>
<dbReference type="InterPro" id="IPR023296">
    <property type="entry name" value="Glyco_hydro_beta-prop_sf"/>
</dbReference>
<proteinExistence type="predicted"/>
<organism evidence="1 2">
    <name type="scientific">Roseomonas alba</name>
    <dbReference type="NCBI Taxonomy" id="2846776"/>
    <lineage>
        <taxon>Bacteria</taxon>
        <taxon>Pseudomonadati</taxon>
        <taxon>Pseudomonadota</taxon>
        <taxon>Alphaproteobacteria</taxon>
        <taxon>Acetobacterales</taxon>
        <taxon>Roseomonadaceae</taxon>
        <taxon>Roseomonas</taxon>
    </lineage>
</organism>